<accession>A0ABS8V7W9</accession>
<organism evidence="1 2">
    <name type="scientific">Datura stramonium</name>
    <name type="common">Jimsonweed</name>
    <name type="synonym">Common thornapple</name>
    <dbReference type="NCBI Taxonomy" id="4076"/>
    <lineage>
        <taxon>Eukaryota</taxon>
        <taxon>Viridiplantae</taxon>
        <taxon>Streptophyta</taxon>
        <taxon>Embryophyta</taxon>
        <taxon>Tracheophyta</taxon>
        <taxon>Spermatophyta</taxon>
        <taxon>Magnoliopsida</taxon>
        <taxon>eudicotyledons</taxon>
        <taxon>Gunneridae</taxon>
        <taxon>Pentapetalae</taxon>
        <taxon>asterids</taxon>
        <taxon>lamiids</taxon>
        <taxon>Solanales</taxon>
        <taxon>Solanaceae</taxon>
        <taxon>Solanoideae</taxon>
        <taxon>Datureae</taxon>
        <taxon>Datura</taxon>
    </lineage>
</organism>
<comment type="caution">
    <text evidence="1">The sequence shown here is derived from an EMBL/GenBank/DDBJ whole genome shotgun (WGS) entry which is preliminary data.</text>
</comment>
<reference evidence="1 2" key="1">
    <citation type="journal article" date="2021" name="BMC Genomics">
        <title>Datura genome reveals duplications of psychoactive alkaloid biosynthetic genes and high mutation rate following tissue culture.</title>
        <authorList>
            <person name="Rajewski A."/>
            <person name="Carter-House D."/>
            <person name="Stajich J."/>
            <person name="Litt A."/>
        </authorList>
    </citation>
    <scope>NUCLEOTIDE SEQUENCE [LARGE SCALE GENOMIC DNA]</scope>
    <source>
        <strain evidence="1">AR-01</strain>
    </source>
</reference>
<dbReference type="Proteomes" id="UP000823775">
    <property type="component" value="Unassembled WGS sequence"/>
</dbReference>
<proteinExistence type="predicted"/>
<evidence type="ECO:0000313" key="1">
    <source>
        <dbReference type="EMBL" id="MCD9642814.1"/>
    </source>
</evidence>
<gene>
    <name evidence="1" type="ORF">HAX54_029833</name>
</gene>
<evidence type="ECO:0000313" key="2">
    <source>
        <dbReference type="Proteomes" id="UP000823775"/>
    </source>
</evidence>
<name>A0ABS8V7W9_DATST</name>
<feature type="non-terminal residue" evidence="1">
    <location>
        <position position="1"/>
    </location>
</feature>
<sequence>SDLDYSCLLWLQESILTFVSLFVVRPFIGGPSSGKAVRPLLRPLPLEEFSQLICLSFDGPSSGKMVILISVSCCPLESDFWISSYLMTLGHSDRISERQSIFCFVFWEDLWL</sequence>
<dbReference type="EMBL" id="JACEIK010003711">
    <property type="protein sequence ID" value="MCD9642814.1"/>
    <property type="molecule type" value="Genomic_DNA"/>
</dbReference>
<keyword evidence="2" id="KW-1185">Reference proteome</keyword>
<protein>
    <submittedName>
        <fullName evidence="1">Uncharacterized protein</fullName>
    </submittedName>
</protein>